<keyword evidence="2" id="KW-1185">Reference proteome</keyword>
<protein>
    <recommendedName>
        <fullName evidence="3">DUF4403 family protein</fullName>
    </recommendedName>
</protein>
<reference evidence="1 2" key="1">
    <citation type="submission" date="2019-03" db="EMBL/GenBank/DDBJ databases">
        <authorList>
            <person name="Kim M.K.M."/>
        </authorList>
    </citation>
    <scope>NUCLEOTIDE SEQUENCE [LARGE SCALE GENOMIC DNA]</scope>
    <source>
        <strain evidence="1 2">18JY15-6</strain>
    </source>
</reference>
<evidence type="ECO:0008006" key="3">
    <source>
        <dbReference type="Google" id="ProtNLM"/>
    </source>
</evidence>
<evidence type="ECO:0000313" key="2">
    <source>
        <dbReference type="Proteomes" id="UP000295453"/>
    </source>
</evidence>
<accession>A0A4R1BZ62</accession>
<dbReference type="OrthoDB" id="3747467at2"/>
<organism evidence="1 2">
    <name type="scientific">Nocardioides jejuensis</name>
    <dbReference type="NCBI Taxonomy" id="2502782"/>
    <lineage>
        <taxon>Bacteria</taxon>
        <taxon>Bacillati</taxon>
        <taxon>Actinomycetota</taxon>
        <taxon>Actinomycetes</taxon>
        <taxon>Propionibacteriales</taxon>
        <taxon>Nocardioidaceae</taxon>
        <taxon>Nocardioides</taxon>
    </lineage>
</organism>
<dbReference type="RefSeq" id="WP_131584134.1">
    <property type="nucleotide sequence ID" value="NZ_SJZJ01000017.1"/>
</dbReference>
<dbReference type="Proteomes" id="UP000295453">
    <property type="component" value="Unassembled WGS sequence"/>
</dbReference>
<sequence length="224" mass="25405">MTVTEEQALEPTPPAPAAMTYADFGEAFLRKVIHRRRVLEVIERVLGEKIELGPIGAGPGRKFAKVRATGWFQPVSGVEIPGPDIGFRIIVPVDVDFEIEIARDVNRFRARLLVPITVRLRLEPPLYLLVDVALPEEDEVSLQVDTDKRRSAVLQRVAGLENELRRFMTRVMEKEFAKPHIQRIMRVDLLQLVDDTWPELVDRLLPDDPPPHHDPDAEAAAHLL</sequence>
<evidence type="ECO:0000313" key="1">
    <source>
        <dbReference type="EMBL" id="TCJ23413.1"/>
    </source>
</evidence>
<dbReference type="AlphaFoldDB" id="A0A4R1BZ62"/>
<name>A0A4R1BZ62_9ACTN</name>
<proteinExistence type="predicted"/>
<gene>
    <name evidence="1" type="ORF">EPD65_11160</name>
</gene>
<comment type="caution">
    <text evidence="1">The sequence shown here is derived from an EMBL/GenBank/DDBJ whole genome shotgun (WGS) entry which is preliminary data.</text>
</comment>
<dbReference type="EMBL" id="SJZJ01000017">
    <property type="protein sequence ID" value="TCJ23413.1"/>
    <property type="molecule type" value="Genomic_DNA"/>
</dbReference>